<dbReference type="Proteomes" id="UP000007305">
    <property type="component" value="Chromosome 3"/>
</dbReference>
<dbReference type="Gramene" id="Zm00001eb132140_T001">
    <property type="protein sequence ID" value="Zm00001eb132140_P001"/>
    <property type="gene ID" value="Zm00001eb132140"/>
</dbReference>
<organism evidence="2 3">
    <name type="scientific">Zea mays</name>
    <name type="common">Maize</name>
    <dbReference type="NCBI Taxonomy" id="4577"/>
    <lineage>
        <taxon>Eukaryota</taxon>
        <taxon>Viridiplantae</taxon>
        <taxon>Streptophyta</taxon>
        <taxon>Embryophyta</taxon>
        <taxon>Tracheophyta</taxon>
        <taxon>Spermatophyta</taxon>
        <taxon>Magnoliopsida</taxon>
        <taxon>Liliopsida</taxon>
        <taxon>Poales</taxon>
        <taxon>Poaceae</taxon>
        <taxon>PACMAD clade</taxon>
        <taxon>Panicoideae</taxon>
        <taxon>Andropogonodae</taxon>
        <taxon>Andropogoneae</taxon>
        <taxon>Tripsacinae</taxon>
        <taxon>Zea</taxon>
    </lineage>
</organism>
<feature type="region of interest" description="Disordered" evidence="1">
    <location>
        <begin position="1"/>
        <end position="72"/>
    </location>
</feature>
<dbReference type="InParanoid" id="A0A804N3K8"/>
<evidence type="ECO:0000256" key="1">
    <source>
        <dbReference type="SAM" id="MobiDB-lite"/>
    </source>
</evidence>
<sequence length="282" mass="30205">MEFSPSATPPLGYALVLTSPPSTSTSSHHLPVFPSRGAQDADQGHQQPASQARAAAAPQRRHPPSFVSRSAAPLCSDASRAPPWRTSPAAENLQVQATSIFPHGAPAPISSPSSLFLAQTNFFSKADACFPPTSSPPRCKAVGKSLHPARPPPPVVVLVGSKPRRTLCALAASRPGLPWLPPWRTSRSSRDASSRSHVDLLASRPWHARRNAAASSSSDTLRCVVLARTGLTSSICAASARRRRNPRPCRRHASRIARRQRAQTNGMHARCESARLFALNDL</sequence>
<dbReference type="AlphaFoldDB" id="A0A804N3K8"/>
<evidence type="ECO:0000313" key="3">
    <source>
        <dbReference type="Proteomes" id="UP000007305"/>
    </source>
</evidence>
<accession>A0A804N3K8</accession>
<evidence type="ECO:0000313" key="2">
    <source>
        <dbReference type="EnsemblPlants" id="Zm00001eb132140_P001"/>
    </source>
</evidence>
<gene>
    <name evidence="2" type="primary">LOC103650224</name>
</gene>
<name>A0A804N3K8_MAIZE</name>
<dbReference type="EnsemblPlants" id="Zm00001eb132140_T001">
    <property type="protein sequence ID" value="Zm00001eb132140_P001"/>
    <property type="gene ID" value="Zm00001eb132140"/>
</dbReference>
<feature type="compositionally biased region" description="Low complexity" evidence="1">
    <location>
        <begin position="15"/>
        <end position="32"/>
    </location>
</feature>
<feature type="compositionally biased region" description="Low complexity" evidence="1">
    <location>
        <begin position="45"/>
        <end position="58"/>
    </location>
</feature>
<reference evidence="2" key="3">
    <citation type="submission" date="2021-05" db="UniProtKB">
        <authorList>
            <consortium name="EnsemblPlants"/>
        </authorList>
    </citation>
    <scope>IDENTIFICATION</scope>
    <source>
        <strain evidence="2">cv. B73</strain>
    </source>
</reference>
<keyword evidence="3" id="KW-1185">Reference proteome</keyword>
<protein>
    <submittedName>
        <fullName evidence="2">Uncharacterized protein</fullName>
    </submittedName>
</protein>
<proteinExistence type="predicted"/>
<feature type="compositionally biased region" description="Basic residues" evidence="1">
    <location>
        <begin position="240"/>
        <end position="261"/>
    </location>
</feature>
<dbReference type="GeneID" id="103650224"/>
<dbReference type="RefSeq" id="XP_008674062.1">
    <property type="nucleotide sequence ID" value="XM_008675840.3"/>
</dbReference>
<feature type="region of interest" description="Disordered" evidence="1">
    <location>
        <begin position="239"/>
        <end position="267"/>
    </location>
</feature>
<reference evidence="2" key="2">
    <citation type="submission" date="2019-07" db="EMBL/GenBank/DDBJ databases">
        <authorList>
            <person name="Seetharam A."/>
            <person name="Woodhouse M."/>
            <person name="Cannon E."/>
        </authorList>
    </citation>
    <scope>NUCLEOTIDE SEQUENCE [LARGE SCALE GENOMIC DNA]</scope>
    <source>
        <strain evidence="2">cv. B73</strain>
    </source>
</reference>
<dbReference type="KEGG" id="zma:103650224"/>
<reference evidence="3" key="1">
    <citation type="submission" date="2015-12" db="EMBL/GenBank/DDBJ databases">
        <title>Update maize B73 reference genome by single molecule sequencing technologies.</title>
        <authorList>
            <consortium name="Maize Genome Sequencing Project"/>
            <person name="Ware D."/>
        </authorList>
    </citation>
    <scope>NUCLEOTIDE SEQUENCE [LARGE SCALE GENOMIC DNA]</scope>
    <source>
        <strain evidence="3">cv. B73</strain>
    </source>
</reference>